<dbReference type="EMBL" id="JAVMIP010000014">
    <property type="protein sequence ID" value="MDS3861610.1"/>
    <property type="molecule type" value="Genomic_DNA"/>
</dbReference>
<dbReference type="Proteomes" id="UP001268256">
    <property type="component" value="Unassembled WGS sequence"/>
</dbReference>
<dbReference type="RefSeq" id="WP_322878846.1">
    <property type="nucleotide sequence ID" value="NZ_JAVMIP010000014.1"/>
</dbReference>
<comment type="caution">
    <text evidence="1">The sequence shown here is derived from an EMBL/GenBank/DDBJ whole genome shotgun (WGS) entry which is preliminary data.</text>
</comment>
<evidence type="ECO:0000313" key="2">
    <source>
        <dbReference type="Proteomes" id="UP001268256"/>
    </source>
</evidence>
<organism evidence="1 2">
    <name type="scientific">Pseudocalidococcus azoricus BACA0444</name>
    <dbReference type="NCBI Taxonomy" id="2918990"/>
    <lineage>
        <taxon>Bacteria</taxon>
        <taxon>Bacillati</taxon>
        <taxon>Cyanobacteriota</taxon>
        <taxon>Cyanophyceae</taxon>
        <taxon>Acaryochloridales</taxon>
        <taxon>Thermosynechococcaceae</taxon>
        <taxon>Pseudocalidococcus</taxon>
        <taxon>Pseudocalidococcus azoricus</taxon>
    </lineage>
</organism>
<dbReference type="Pfam" id="PF05402">
    <property type="entry name" value="PqqD"/>
    <property type="match status" value="1"/>
</dbReference>
<gene>
    <name evidence="1" type="ORF">RIF25_12420</name>
</gene>
<dbReference type="Gene3D" id="1.10.10.1150">
    <property type="entry name" value="Coenzyme PQQ synthesis protein D (PqqD)"/>
    <property type="match status" value="1"/>
</dbReference>
<evidence type="ECO:0000313" key="1">
    <source>
        <dbReference type="EMBL" id="MDS3861610.1"/>
    </source>
</evidence>
<sequence length="99" mass="11116">MTAVTLNPDTQLQLNPDITFGDVDGEIIALNIQTGFFLNLNSSGSYIFGLFEETKPLTLAEIYQQVQDAYEVEPEVCQQEVKTFLERCLELGLIQPQIC</sequence>
<dbReference type="InterPro" id="IPR041881">
    <property type="entry name" value="PqqD_sf"/>
</dbReference>
<protein>
    <submittedName>
        <fullName evidence="1">PqqD family peptide modification chaperone</fullName>
    </submittedName>
</protein>
<name>A0AAE4FVE1_9CYAN</name>
<dbReference type="AlphaFoldDB" id="A0AAE4FVE1"/>
<keyword evidence="2" id="KW-1185">Reference proteome</keyword>
<proteinExistence type="predicted"/>
<reference evidence="2" key="1">
    <citation type="submission" date="2023-07" db="EMBL/GenBank/DDBJ databases">
        <authorList>
            <person name="Luz R."/>
            <person name="Cordeiro R."/>
            <person name="Fonseca A."/>
            <person name="Goncalves V."/>
        </authorList>
    </citation>
    <scope>NUCLEOTIDE SEQUENCE [LARGE SCALE GENOMIC DNA]</scope>
    <source>
        <strain evidence="2">BACA0444</strain>
    </source>
</reference>
<accession>A0AAE4FVE1</accession>
<dbReference type="InterPro" id="IPR008792">
    <property type="entry name" value="PQQD"/>
</dbReference>